<accession>A0A1I4DG34</accession>
<dbReference type="EMBL" id="FOSL01000017">
    <property type="protein sequence ID" value="SFK92145.1"/>
    <property type="molecule type" value="Genomic_DNA"/>
</dbReference>
<feature type="domain" description="Tlde1" evidence="3">
    <location>
        <begin position="334"/>
        <end position="437"/>
    </location>
</feature>
<keyword evidence="5" id="KW-1185">Reference proteome</keyword>
<keyword evidence="2" id="KW-0812">Transmembrane</keyword>
<protein>
    <recommendedName>
        <fullName evidence="3">Tlde1 domain-containing protein</fullName>
    </recommendedName>
</protein>
<dbReference type="Proteomes" id="UP000323300">
    <property type="component" value="Unassembled WGS sequence"/>
</dbReference>
<evidence type="ECO:0000256" key="2">
    <source>
        <dbReference type="SAM" id="Phobius"/>
    </source>
</evidence>
<evidence type="ECO:0000256" key="1">
    <source>
        <dbReference type="SAM" id="MobiDB-lite"/>
    </source>
</evidence>
<name>A0A1I4DG34_9HYPH</name>
<sequence length="452" mass="47852">MIGACVLSSIHSKSFGRLVSVLSVSGFCIAFVCGAVWASHSILNAGTSLTTDARSLSFDKSRRHLVAAAYRPNRQLATESQNPAKAPRLAAVQQQPNPDSGAAAKAGRTARPSDIAASAAPAMNASLDGRFDKVVEQAALTPAKLASLFATKPATAKSARASRKEPVVPVPERFASQNLVSELPPVLLAYADPSSSGTASALNALSAVAPMGAGATATDESPDEMIALPDAEDTTPFSVPLPAPRPRLGQTAAPAPEVDEPEAPAAKPAQNTPRPVQKEQKLAYARPNDPVQEKSGSGFGQTFRNLFNRPKARNGVAVYDISAAKVYMPDGSVLEAHSGIGKMADNPRYTHVKMNGPTPPHTYNLKMREKRFHGVEAIRMLPVDGKNKHGRDGFLTHSYLLRGGRAESHGCVAFKDYNRFLNAFKKGKVTQLVVVPGNGGDRVRIASNGKRI</sequence>
<dbReference type="Pfam" id="PF10908">
    <property type="entry name" value="Tlde1_dom"/>
    <property type="match status" value="1"/>
</dbReference>
<evidence type="ECO:0000313" key="5">
    <source>
        <dbReference type="Proteomes" id="UP000323300"/>
    </source>
</evidence>
<keyword evidence="2" id="KW-1133">Transmembrane helix</keyword>
<reference evidence="4 5" key="1">
    <citation type="submission" date="2016-10" db="EMBL/GenBank/DDBJ databases">
        <authorList>
            <person name="Varghese N."/>
            <person name="Submissions S."/>
        </authorList>
    </citation>
    <scope>NUCLEOTIDE SEQUENCE [LARGE SCALE GENOMIC DNA]</scope>
    <source>
        <strain evidence="4 5">DSM 21822</strain>
    </source>
</reference>
<feature type="transmembrane region" description="Helical" evidence="2">
    <location>
        <begin position="18"/>
        <end position="38"/>
    </location>
</feature>
<proteinExistence type="predicted"/>
<organism evidence="4 5">
    <name type="scientific">Neomesorhizobium albiziae</name>
    <dbReference type="NCBI Taxonomy" id="335020"/>
    <lineage>
        <taxon>Bacteria</taxon>
        <taxon>Pseudomonadati</taxon>
        <taxon>Pseudomonadota</taxon>
        <taxon>Alphaproteobacteria</taxon>
        <taxon>Hyphomicrobiales</taxon>
        <taxon>Phyllobacteriaceae</taxon>
        <taxon>Neomesorhizobium</taxon>
    </lineage>
</organism>
<dbReference type="InterPro" id="IPR021225">
    <property type="entry name" value="Tlde1_dom"/>
</dbReference>
<dbReference type="OrthoDB" id="9816088at2"/>
<feature type="region of interest" description="Disordered" evidence="1">
    <location>
        <begin position="232"/>
        <end position="302"/>
    </location>
</feature>
<gene>
    <name evidence="4" type="ORF">SAMN04488498_11782</name>
</gene>
<dbReference type="AlphaFoldDB" id="A0A1I4DG34"/>
<feature type="region of interest" description="Disordered" evidence="1">
    <location>
        <begin position="73"/>
        <end position="117"/>
    </location>
</feature>
<evidence type="ECO:0000259" key="3">
    <source>
        <dbReference type="Pfam" id="PF10908"/>
    </source>
</evidence>
<keyword evidence="2" id="KW-0472">Membrane</keyword>
<evidence type="ECO:0000313" key="4">
    <source>
        <dbReference type="EMBL" id="SFK92145.1"/>
    </source>
</evidence>